<name>A0ABN7RKT9_9BACT</name>
<keyword evidence="3" id="KW-1185">Reference proteome</keyword>
<dbReference type="RefSeq" id="WP_215236717.1">
    <property type="nucleotide sequence ID" value="NZ_CAJRAU010000014.1"/>
</dbReference>
<evidence type="ECO:0000259" key="1">
    <source>
        <dbReference type="SMART" id="SM00245"/>
    </source>
</evidence>
<dbReference type="InterPro" id="IPR028204">
    <property type="entry name" value="Tricorn_C1"/>
</dbReference>
<proteinExistence type="predicted"/>
<dbReference type="SMART" id="SM00245">
    <property type="entry name" value="TSPc"/>
    <property type="match status" value="1"/>
</dbReference>
<dbReference type="InterPro" id="IPR005151">
    <property type="entry name" value="Tail-specific_protease"/>
</dbReference>
<gene>
    <name evidence="2" type="ORF">DYBT9623_05500</name>
</gene>
<dbReference type="SUPFAM" id="SSF52096">
    <property type="entry name" value="ClpP/crotonase"/>
    <property type="match status" value="1"/>
</dbReference>
<evidence type="ECO:0000313" key="2">
    <source>
        <dbReference type="EMBL" id="CAG5074812.1"/>
    </source>
</evidence>
<comment type="caution">
    <text evidence="2">The sequence shown here is derived from an EMBL/GenBank/DDBJ whole genome shotgun (WGS) entry which is preliminary data.</text>
</comment>
<dbReference type="InterPro" id="IPR029045">
    <property type="entry name" value="ClpP/crotonase-like_dom_sf"/>
</dbReference>
<dbReference type="Gene3D" id="3.30.750.44">
    <property type="match status" value="1"/>
</dbReference>
<dbReference type="PANTHER" id="PTHR11261">
    <property type="entry name" value="INTERPHOTORECEPTOR RETINOID-BINDING PROTEIN"/>
    <property type="match status" value="1"/>
</dbReference>
<protein>
    <recommendedName>
        <fullName evidence="1">Tail specific protease domain-containing protein</fullName>
    </recommendedName>
</protein>
<dbReference type="Pfam" id="PF14684">
    <property type="entry name" value="Tricorn_C1"/>
    <property type="match status" value="1"/>
</dbReference>
<feature type="domain" description="Tail specific protease" evidence="1">
    <location>
        <begin position="127"/>
        <end position="326"/>
    </location>
</feature>
<accession>A0ABN7RKT9</accession>
<dbReference type="PANTHER" id="PTHR11261:SF3">
    <property type="entry name" value="RETINOL-BINDING PROTEIN 3"/>
    <property type="match status" value="1"/>
</dbReference>
<sequence length="519" mass="58758">MKFSATLILFLLLWFTTVAGRVRKDDPENNFETFWKIFDTHYAHFETRQVEWKKQYDAYRPKVNPATTQDQLLGIFNEMTSPLKDGHVVISLTGDLPASAKYSPFFKEFPIKELQAQFRQVTLDLLSKNGFGKMKKFKSEPYDIGGYCRSADFGYLQLNGFGGMPLDEFSRQLDEMVQEFADVKGLVIDIRINGGGSPTYLQELTGRLTQVKRLVGYGRTRISKTKHEYSPWTPYYISPRGDNQLIKPTVLLTSGSTISAGDHCALYLKELPYLKLVGENTNGIFSPMLGKRLPNGWEVALSNGQTVNSRRVDYEGRGVPVDIEVVHRKTDLAQGIDKGLLSGLSFLAKNSHKLALKTICFEQLAVDFYADSLLSRKIYGDVAAYSSGLVEEDATLLTPFANKCKSLGEMDKSGQLTKRVDTEQQADSSFYKHNVEKRFFVGLRRPIRSKSGWHLRRRKNGRTLTVAHHITLGEKHYVRIHLSSGGWNGETILVVVDNGGRIVEHCFLSYNYLRGQPYI</sequence>
<reference evidence="2 3" key="1">
    <citation type="submission" date="2021-04" db="EMBL/GenBank/DDBJ databases">
        <authorList>
            <person name="Rodrigo-Torres L."/>
            <person name="Arahal R. D."/>
            <person name="Lucena T."/>
        </authorList>
    </citation>
    <scope>NUCLEOTIDE SEQUENCE [LARGE SCALE GENOMIC DNA]</scope>
    <source>
        <strain evidence="2 3">CECT 9623</strain>
    </source>
</reference>
<evidence type="ECO:0000313" key="3">
    <source>
        <dbReference type="Proteomes" id="UP000679725"/>
    </source>
</evidence>
<dbReference type="EMBL" id="CAJRAU010000014">
    <property type="protein sequence ID" value="CAG5074812.1"/>
    <property type="molecule type" value="Genomic_DNA"/>
</dbReference>
<organism evidence="2 3">
    <name type="scientific">Dyadobacter linearis</name>
    <dbReference type="NCBI Taxonomy" id="2823330"/>
    <lineage>
        <taxon>Bacteria</taxon>
        <taxon>Pseudomonadati</taxon>
        <taxon>Bacteroidota</taxon>
        <taxon>Cytophagia</taxon>
        <taxon>Cytophagales</taxon>
        <taxon>Spirosomataceae</taxon>
        <taxon>Dyadobacter</taxon>
    </lineage>
</organism>
<dbReference type="Gene3D" id="3.90.226.10">
    <property type="entry name" value="2-enoyl-CoA Hydratase, Chain A, domain 1"/>
    <property type="match status" value="1"/>
</dbReference>
<dbReference type="Pfam" id="PF03572">
    <property type="entry name" value="Peptidase_S41"/>
    <property type="match status" value="1"/>
</dbReference>
<dbReference type="Proteomes" id="UP000679725">
    <property type="component" value="Unassembled WGS sequence"/>
</dbReference>
<dbReference type="CDD" id="cd07563">
    <property type="entry name" value="Peptidase_S41_IRBP"/>
    <property type="match status" value="1"/>
</dbReference>